<evidence type="ECO:0000313" key="1">
    <source>
        <dbReference type="EMBL" id="WNZ25917.1"/>
    </source>
</evidence>
<dbReference type="AlphaFoldDB" id="A0AA96WX86"/>
<dbReference type="EMBL" id="CP053586">
    <property type="protein sequence ID" value="WNZ25917.1"/>
    <property type="molecule type" value="Genomic_DNA"/>
</dbReference>
<sequence>MTQSPTRSYDFICFGDEVPGILAIVTAAREYRRRTNRFPRSLLMLKASAQDGIGGHLVRGRLAYLDRSSIPYGTRQQFQLGDFGDPPAVYREFISRVGVAKVSLDPDRANTVLRQMLGEAGVDILSRVDVDSLIMDGSRIVGIKLKRGEVYLGKQFIDCTVNAELAQAAGVRKSTGYSTLGLPESELAVTLVFETEGLSTSQLRVAEDTYLKRLTNPNDREAQRWLDIAAGFDPAYKAKIIRELYFDDGRLKRMDIGVDYVDVYSEALPIAYHSYRGTKMDLVATGSILDNPNVAILPGTNRLSWNGLLFYVTAAEAEALARNNAKPTPKMLEEMSAIAQWFKSLGATSVKPASELYIRHAGNILGAVQPLTGAQMMAGGVYDYEALGSFGYAFDARGGIRGLEERVVEVGAPQAKFKSPLFNVGMRHALLKAFPNLAVLGPASGFEGAASTAGRIVEYNVAVGQGIGIAACLALLTNRELNSFSNIEIRNVLIATGRLPKIYGIYDPVETQNVALFEKLMGVPIYTV</sequence>
<reference evidence="1" key="1">
    <citation type="submission" date="2020-05" db="EMBL/GenBank/DDBJ databases">
        <authorList>
            <person name="Zhu T."/>
            <person name="Keshari N."/>
            <person name="Lu X."/>
        </authorList>
    </citation>
    <scope>NUCLEOTIDE SEQUENCE</scope>
    <source>
        <strain evidence="1">NK1-12</strain>
    </source>
</reference>
<accession>A0AA96WX86</accession>
<organism evidence="1">
    <name type="scientific">Leptolyngbya sp. NK1-12</name>
    <dbReference type="NCBI Taxonomy" id="2547451"/>
    <lineage>
        <taxon>Bacteria</taxon>
        <taxon>Bacillati</taxon>
        <taxon>Cyanobacteriota</taxon>
        <taxon>Cyanophyceae</taxon>
        <taxon>Leptolyngbyales</taxon>
        <taxon>Leptolyngbyaceae</taxon>
        <taxon>Leptolyngbya group</taxon>
        <taxon>Leptolyngbya</taxon>
    </lineage>
</organism>
<dbReference type="RefSeq" id="WP_316432104.1">
    <property type="nucleotide sequence ID" value="NZ_CP053586.1"/>
</dbReference>
<dbReference type="SUPFAM" id="SSF51905">
    <property type="entry name" value="FAD/NAD(P)-binding domain"/>
    <property type="match status" value="1"/>
</dbReference>
<proteinExistence type="predicted"/>
<gene>
    <name evidence="1" type="ORF">HJG54_25870</name>
</gene>
<protein>
    <submittedName>
        <fullName evidence="1">FAD-dependent oxidoreductase</fullName>
    </submittedName>
</protein>
<dbReference type="InterPro" id="IPR036188">
    <property type="entry name" value="FAD/NAD-bd_sf"/>
</dbReference>
<name>A0AA96WX86_9CYAN</name>
<dbReference type="Pfam" id="PF12831">
    <property type="entry name" value="FAD_oxidored"/>
    <property type="match status" value="1"/>
</dbReference>